<dbReference type="InterPro" id="IPR037185">
    <property type="entry name" value="EmrE-like"/>
</dbReference>
<feature type="transmembrane region" description="Helical" evidence="7">
    <location>
        <begin position="281"/>
        <end position="299"/>
    </location>
</feature>
<evidence type="ECO:0000256" key="4">
    <source>
        <dbReference type="ARBA" id="ARBA00022989"/>
    </source>
</evidence>
<name>A0A1G7EYJ5_9BURK</name>
<evidence type="ECO:0000256" key="3">
    <source>
        <dbReference type="ARBA" id="ARBA00022692"/>
    </source>
</evidence>
<feature type="transmembrane region" description="Helical" evidence="7">
    <location>
        <begin position="100"/>
        <end position="121"/>
    </location>
</feature>
<keyword evidence="3 7" id="KW-0812">Transmembrane</keyword>
<feature type="region of interest" description="Disordered" evidence="6">
    <location>
        <begin position="300"/>
        <end position="331"/>
    </location>
</feature>
<feature type="transmembrane region" description="Helical" evidence="7">
    <location>
        <begin position="256"/>
        <end position="275"/>
    </location>
</feature>
<feature type="transmembrane region" description="Helical" evidence="7">
    <location>
        <begin position="184"/>
        <end position="205"/>
    </location>
</feature>
<gene>
    <name evidence="9" type="ORF">SAMN05192589_12531</name>
</gene>
<feature type="transmembrane region" description="Helical" evidence="7">
    <location>
        <begin position="159"/>
        <end position="177"/>
    </location>
</feature>
<evidence type="ECO:0000313" key="10">
    <source>
        <dbReference type="Proteomes" id="UP000198781"/>
    </source>
</evidence>
<proteinExistence type="inferred from homology"/>
<dbReference type="AlphaFoldDB" id="A0A1G7EYJ5"/>
<dbReference type="InterPro" id="IPR000620">
    <property type="entry name" value="EamA_dom"/>
</dbReference>
<feature type="transmembrane region" description="Helical" evidence="7">
    <location>
        <begin position="128"/>
        <end position="147"/>
    </location>
</feature>
<reference evidence="9 10" key="1">
    <citation type="submission" date="2016-10" db="EMBL/GenBank/DDBJ databases">
        <authorList>
            <person name="de Groot N.N."/>
        </authorList>
    </citation>
    <scope>NUCLEOTIDE SEQUENCE [LARGE SCALE GENOMIC DNA]</scope>
    <source>
        <strain evidence="9 10">DSM 16619</strain>
    </source>
</reference>
<dbReference type="InterPro" id="IPR050638">
    <property type="entry name" value="AA-Vitamin_Transporters"/>
</dbReference>
<dbReference type="SUPFAM" id="SSF103481">
    <property type="entry name" value="Multidrug resistance efflux transporter EmrE"/>
    <property type="match status" value="2"/>
</dbReference>
<dbReference type="Proteomes" id="UP000198781">
    <property type="component" value="Unassembled WGS sequence"/>
</dbReference>
<dbReference type="RefSeq" id="WP_245711528.1">
    <property type="nucleotide sequence ID" value="NZ_FMZC01000025.1"/>
</dbReference>
<evidence type="ECO:0000256" key="5">
    <source>
        <dbReference type="ARBA" id="ARBA00023136"/>
    </source>
</evidence>
<evidence type="ECO:0000259" key="8">
    <source>
        <dbReference type="Pfam" id="PF00892"/>
    </source>
</evidence>
<dbReference type="GO" id="GO:0016020">
    <property type="term" value="C:membrane"/>
    <property type="evidence" value="ECO:0007669"/>
    <property type="project" value="UniProtKB-SubCell"/>
</dbReference>
<dbReference type="PANTHER" id="PTHR32322">
    <property type="entry name" value="INNER MEMBRANE TRANSPORTER"/>
    <property type="match status" value="1"/>
</dbReference>
<keyword evidence="10" id="KW-1185">Reference proteome</keyword>
<dbReference type="EMBL" id="FMZC01000025">
    <property type="protein sequence ID" value="SDE68763.1"/>
    <property type="molecule type" value="Genomic_DNA"/>
</dbReference>
<evidence type="ECO:0000313" key="9">
    <source>
        <dbReference type="EMBL" id="SDE68763.1"/>
    </source>
</evidence>
<evidence type="ECO:0000256" key="7">
    <source>
        <dbReference type="SAM" id="Phobius"/>
    </source>
</evidence>
<comment type="subcellular location">
    <subcellularLocation>
        <location evidence="1">Membrane</location>
        <topology evidence="1">Multi-pass membrane protein</topology>
    </subcellularLocation>
</comment>
<dbReference type="PANTHER" id="PTHR32322:SF2">
    <property type="entry name" value="EAMA DOMAIN-CONTAINING PROTEIN"/>
    <property type="match status" value="1"/>
</dbReference>
<dbReference type="STRING" id="187868.SAMN05192589_12531"/>
<comment type="similarity">
    <text evidence="2">Belongs to the EamA transporter family.</text>
</comment>
<feature type="domain" description="EamA" evidence="8">
    <location>
        <begin position="14"/>
        <end position="144"/>
    </location>
</feature>
<feature type="transmembrane region" description="Helical" evidence="7">
    <location>
        <begin position="72"/>
        <end position="94"/>
    </location>
</feature>
<organism evidence="9 10">
    <name type="scientific">Paracidovorax valerianellae</name>
    <dbReference type="NCBI Taxonomy" id="187868"/>
    <lineage>
        <taxon>Bacteria</taxon>
        <taxon>Pseudomonadati</taxon>
        <taxon>Pseudomonadota</taxon>
        <taxon>Betaproteobacteria</taxon>
        <taxon>Burkholderiales</taxon>
        <taxon>Comamonadaceae</taxon>
        <taxon>Paracidovorax</taxon>
    </lineage>
</organism>
<dbReference type="Gene3D" id="1.10.3730.20">
    <property type="match status" value="1"/>
</dbReference>
<feature type="transmembrane region" description="Helical" evidence="7">
    <location>
        <begin position="41"/>
        <end position="60"/>
    </location>
</feature>
<sequence length="331" mass="34318">MHRFPHLTYHLRLAGMAALWGASWPCGRVLAQAMPPLAAAAIRFMLAALVLLPWLYYSGGMARIKGWDMRRWAGMAVAGATGVFGYSMFFMLGLQHVPAGKAALVVTLNPVLTFLLAAWLFREKLNRTIAAGMVLAAAGAAVVMARGSPLQLLQGALGIGEWLLLGCVVSWVAYTLIGRWVLTGVDALTTTAVTATLGAAMLVAASLAVEGPAAFGAALQAPAQAWGALLFLAWGATALAYAWYFDGVKALGAGAAASYITLVPVFGVFFSALWLGEGLTGPMALGGAMAVGGMAIMSAGRRGGPSPAPASQALQQPPQPPQPQQTRQGRA</sequence>
<feature type="transmembrane region" description="Helical" evidence="7">
    <location>
        <begin position="225"/>
        <end position="244"/>
    </location>
</feature>
<evidence type="ECO:0000256" key="2">
    <source>
        <dbReference type="ARBA" id="ARBA00007362"/>
    </source>
</evidence>
<dbReference type="Pfam" id="PF00892">
    <property type="entry name" value="EamA"/>
    <property type="match status" value="2"/>
</dbReference>
<evidence type="ECO:0000256" key="1">
    <source>
        <dbReference type="ARBA" id="ARBA00004141"/>
    </source>
</evidence>
<keyword evidence="4 7" id="KW-1133">Transmembrane helix</keyword>
<keyword evidence="5 7" id="KW-0472">Membrane</keyword>
<evidence type="ECO:0000256" key="6">
    <source>
        <dbReference type="SAM" id="MobiDB-lite"/>
    </source>
</evidence>
<accession>A0A1G7EYJ5</accession>
<protein>
    <submittedName>
        <fullName evidence="9">Uncharacterized membrane protein</fullName>
    </submittedName>
</protein>
<feature type="domain" description="EamA" evidence="8">
    <location>
        <begin position="159"/>
        <end position="298"/>
    </location>
</feature>